<dbReference type="PANTHER" id="PTHR10643">
    <property type="entry name" value="KINETOCHORE PROTEIN NDC80"/>
    <property type="match status" value="1"/>
</dbReference>
<evidence type="ECO:0000313" key="2">
    <source>
        <dbReference type="EMBL" id="MEQ2170510.1"/>
    </source>
</evidence>
<dbReference type="EMBL" id="JAHRIO010040006">
    <property type="protein sequence ID" value="MEQ2170510.1"/>
    <property type="molecule type" value="Genomic_DNA"/>
</dbReference>
<accession>A0ABV0NGH8</accession>
<sequence>MYSVGAPHTWPQALGALMWLIDNVMISWSLNKQELLLSEFCEEADIIEEGAEYNKLFLDYMADTYSKFMHGEDVFEDEDEAFFTKLSKQSNSQNAQLGVNVE</sequence>
<dbReference type="Gene3D" id="6.10.250.1950">
    <property type="match status" value="1"/>
</dbReference>
<reference evidence="2 3" key="1">
    <citation type="submission" date="2021-06" db="EMBL/GenBank/DDBJ databases">
        <authorList>
            <person name="Palmer J.M."/>
        </authorList>
    </citation>
    <scope>NUCLEOTIDE SEQUENCE [LARGE SCALE GENOMIC DNA]</scope>
    <source>
        <strain evidence="2 3">GA_2019</strain>
        <tissue evidence="2">Muscle</tissue>
    </source>
</reference>
<dbReference type="Pfam" id="PF18077">
    <property type="entry name" value="DUF5595"/>
    <property type="match status" value="1"/>
</dbReference>
<dbReference type="InterPro" id="IPR040967">
    <property type="entry name" value="DUF5595"/>
</dbReference>
<keyword evidence="3" id="KW-1185">Reference proteome</keyword>
<evidence type="ECO:0000259" key="1">
    <source>
        <dbReference type="Pfam" id="PF18077"/>
    </source>
</evidence>
<name>A0ABV0NGH8_9TELE</name>
<feature type="domain" description="DUF5595" evidence="1">
    <location>
        <begin position="47"/>
        <end position="96"/>
    </location>
</feature>
<gene>
    <name evidence="2" type="ORF">GOODEAATRI_000885</name>
</gene>
<evidence type="ECO:0000313" key="3">
    <source>
        <dbReference type="Proteomes" id="UP001476798"/>
    </source>
</evidence>
<organism evidence="2 3">
    <name type="scientific">Goodea atripinnis</name>
    <dbReference type="NCBI Taxonomy" id="208336"/>
    <lineage>
        <taxon>Eukaryota</taxon>
        <taxon>Metazoa</taxon>
        <taxon>Chordata</taxon>
        <taxon>Craniata</taxon>
        <taxon>Vertebrata</taxon>
        <taxon>Euteleostomi</taxon>
        <taxon>Actinopterygii</taxon>
        <taxon>Neopterygii</taxon>
        <taxon>Teleostei</taxon>
        <taxon>Neoteleostei</taxon>
        <taxon>Acanthomorphata</taxon>
        <taxon>Ovalentaria</taxon>
        <taxon>Atherinomorphae</taxon>
        <taxon>Cyprinodontiformes</taxon>
        <taxon>Goodeidae</taxon>
        <taxon>Goodea</taxon>
    </lineage>
</organism>
<dbReference type="Proteomes" id="UP001476798">
    <property type="component" value="Unassembled WGS sequence"/>
</dbReference>
<comment type="caution">
    <text evidence="2">The sequence shown here is derived from an EMBL/GenBank/DDBJ whole genome shotgun (WGS) entry which is preliminary data.</text>
</comment>
<proteinExistence type="predicted"/>
<protein>
    <recommendedName>
        <fullName evidence="1">DUF5595 domain-containing protein</fullName>
    </recommendedName>
</protein>
<dbReference type="PANTHER" id="PTHR10643:SF2">
    <property type="entry name" value="KINETOCHORE PROTEIN NDC80 HOMOLOG"/>
    <property type="match status" value="1"/>
</dbReference>
<dbReference type="InterPro" id="IPR005550">
    <property type="entry name" value="Kinetochore_Ndc80"/>
</dbReference>